<dbReference type="EMBL" id="JALLPB020000706">
    <property type="protein sequence ID" value="KAL3806913.1"/>
    <property type="molecule type" value="Genomic_DNA"/>
</dbReference>
<evidence type="ECO:0000256" key="3">
    <source>
        <dbReference type="ARBA" id="ARBA00022448"/>
    </source>
</evidence>
<keyword evidence="7" id="KW-0496">Mitochondrion</keyword>
<keyword evidence="4 9" id="KW-0812">Transmembrane</keyword>
<gene>
    <name evidence="11" type="ORF">ACHAXA_008923</name>
</gene>
<protein>
    <recommendedName>
        <fullName evidence="13">Mitochondrial carrier protein</fullName>
    </recommendedName>
</protein>
<dbReference type="InterPro" id="IPR050567">
    <property type="entry name" value="Mitochondrial_Carrier"/>
</dbReference>
<evidence type="ECO:0000256" key="7">
    <source>
        <dbReference type="ARBA" id="ARBA00023128"/>
    </source>
</evidence>
<dbReference type="InterPro" id="IPR018108">
    <property type="entry name" value="MCP_transmembrane"/>
</dbReference>
<evidence type="ECO:0000256" key="8">
    <source>
        <dbReference type="ARBA" id="ARBA00023136"/>
    </source>
</evidence>
<evidence type="ECO:0000256" key="5">
    <source>
        <dbReference type="ARBA" id="ARBA00022737"/>
    </source>
</evidence>
<evidence type="ECO:0000313" key="11">
    <source>
        <dbReference type="EMBL" id="KAL3806913.1"/>
    </source>
</evidence>
<comment type="caution">
    <text evidence="11">The sequence shown here is derived from an EMBL/GenBank/DDBJ whole genome shotgun (WGS) entry which is preliminary data.</text>
</comment>
<sequence length="284" mass="31220">MISIESFIAGFAYGGTTVLVGQPMDTMKTLIQVRSSSSSGLGGGGGTPTIASSPSLVRTARDLYATSGIRGFYRGGTALFLGGGLMRSAQFGVYNSALPELRRRNGGRPTDPSARWLGCIDPHVVIAGWAGGIGRGLVEGPFEMVKVRRQVASGWRVDDVFRGFGTTLFRNSFLFSSFVIYMDIFRQEMEAKRGYDVTPGIKAGICGNVAWLTVWPLDVVKTRRQSGRYDGRSLIWLLRDAFGRGDMYRGLSMGMLRSFVANFFSMEVYTVVERELGVYFRERS</sequence>
<comment type="subcellular location">
    <subcellularLocation>
        <location evidence="1">Mitochondrion membrane</location>
        <topology evidence="1">Multi-pass membrane protein</topology>
    </subcellularLocation>
</comment>
<accession>A0ABD3R2I1</accession>
<evidence type="ECO:0000313" key="12">
    <source>
        <dbReference type="Proteomes" id="UP001530377"/>
    </source>
</evidence>
<keyword evidence="5" id="KW-0677">Repeat</keyword>
<organism evidence="11 12">
    <name type="scientific">Cyclostephanos tholiformis</name>
    <dbReference type="NCBI Taxonomy" id="382380"/>
    <lineage>
        <taxon>Eukaryota</taxon>
        <taxon>Sar</taxon>
        <taxon>Stramenopiles</taxon>
        <taxon>Ochrophyta</taxon>
        <taxon>Bacillariophyta</taxon>
        <taxon>Coscinodiscophyceae</taxon>
        <taxon>Thalassiosirophycidae</taxon>
        <taxon>Stephanodiscales</taxon>
        <taxon>Stephanodiscaceae</taxon>
        <taxon>Cyclostephanos</taxon>
    </lineage>
</organism>
<dbReference type="PANTHER" id="PTHR45624:SF58">
    <property type="entry name" value="CARRIER PROTEIN, PUTATIVE-RELATED"/>
    <property type="match status" value="1"/>
</dbReference>
<dbReference type="PROSITE" id="PS50920">
    <property type="entry name" value="SOLCAR"/>
    <property type="match status" value="2"/>
</dbReference>
<feature type="repeat" description="Solcar" evidence="9">
    <location>
        <begin position="194"/>
        <end position="275"/>
    </location>
</feature>
<keyword evidence="12" id="KW-1185">Reference proteome</keyword>
<evidence type="ECO:0008006" key="13">
    <source>
        <dbReference type="Google" id="ProtNLM"/>
    </source>
</evidence>
<evidence type="ECO:0000256" key="1">
    <source>
        <dbReference type="ARBA" id="ARBA00004225"/>
    </source>
</evidence>
<keyword evidence="6" id="KW-1133">Transmembrane helix</keyword>
<keyword evidence="3 10" id="KW-0813">Transport</keyword>
<keyword evidence="8 9" id="KW-0472">Membrane</keyword>
<dbReference type="PANTHER" id="PTHR45624">
    <property type="entry name" value="MITOCHONDRIAL BASIC AMINO ACIDS TRANSPORTER-RELATED"/>
    <property type="match status" value="1"/>
</dbReference>
<dbReference type="InterPro" id="IPR023395">
    <property type="entry name" value="MCP_dom_sf"/>
</dbReference>
<dbReference type="AlphaFoldDB" id="A0ABD3R2I1"/>
<reference evidence="11 12" key="1">
    <citation type="submission" date="2024-10" db="EMBL/GenBank/DDBJ databases">
        <title>Updated reference genomes for cyclostephanoid diatoms.</title>
        <authorList>
            <person name="Roberts W.R."/>
            <person name="Alverson A.J."/>
        </authorList>
    </citation>
    <scope>NUCLEOTIDE SEQUENCE [LARGE SCALE GENOMIC DNA]</scope>
    <source>
        <strain evidence="11 12">AJA228-03</strain>
    </source>
</reference>
<evidence type="ECO:0000256" key="9">
    <source>
        <dbReference type="PROSITE-ProRule" id="PRU00282"/>
    </source>
</evidence>
<dbReference type="Gene3D" id="1.50.40.10">
    <property type="entry name" value="Mitochondrial carrier domain"/>
    <property type="match status" value="1"/>
</dbReference>
<evidence type="ECO:0000256" key="4">
    <source>
        <dbReference type="ARBA" id="ARBA00022692"/>
    </source>
</evidence>
<name>A0ABD3R2I1_9STRA</name>
<dbReference type="Proteomes" id="UP001530377">
    <property type="component" value="Unassembled WGS sequence"/>
</dbReference>
<dbReference type="Pfam" id="PF00153">
    <property type="entry name" value="Mito_carr"/>
    <property type="match status" value="2"/>
</dbReference>
<evidence type="ECO:0000256" key="10">
    <source>
        <dbReference type="RuleBase" id="RU000488"/>
    </source>
</evidence>
<proteinExistence type="inferred from homology"/>
<evidence type="ECO:0000256" key="2">
    <source>
        <dbReference type="ARBA" id="ARBA00006375"/>
    </source>
</evidence>
<dbReference type="SUPFAM" id="SSF103506">
    <property type="entry name" value="Mitochondrial carrier"/>
    <property type="match status" value="1"/>
</dbReference>
<comment type="similarity">
    <text evidence="2 10">Belongs to the mitochondrial carrier (TC 2.A.29) family.</text>
</comment>
<dbReference type="GO" id="GO:0031966">
    <property type="term" value="C:mitochondrial membrane"/>
    <property type="evidence" value="ECO:0007669"/>
    <property type="project" value="UniProtKB-SubCell"/>
</dbReference>
<feature type="repeat" description="Solcar" evidence="9">
    <location>
        <begin position="1"/>
        <end position="100"/>
    </location>
</feature>
<evidence type="ECO:0000256" key="6">
    <source>
        <dbReference type="ARBA" id="ARBA00022989"/>
    </source>
</evidence>